<keyword evidence="3" id="KW-0175">Coiled coil</keyword>
<dbReference type="PANTHER" id="PTHR11875">
    <property type="entry name" value="TESTIS-SPECIFIC Y-ENCODED PROTEIN"/>
    <property type="match status" value="1"/>
</dbReference>
<dbReference type="AlphaFoldDB" id="A0A2K6UZB0"/>
<evidence type="ECO:0000256" key="4">
    <source>
        <dbReference type="SAM" id="MobiDB-lite"/>
    </source>
</evidence>
<name>A0A2K6UZB0_SAIBB</name>
<dbReference type="STRING" id="39432.ENSSBOP00000037250"/>
<evidence type="ECO:0008006" key="7">
    <source>
        <dbReference type="Google" id="ProtNLM"/>
    </source>
</evidence>
<feature type="compositionally biased region" description="Acidic residues" evidence="4">
    <location>
        <begin position="1"/>
        <end position="23"/>
    </location>
</feature>
<dbReference type="Pfam" id="PF00956">
    <property type="entry name" value="NAP"/>
    <property type="match status" value="3"/>
</dbReference>
<dbReference type="GO" id="GO:0005634">
    <property type="term" value="C:nucleus"/>
    <property type="evidence" value="ECO:0007669"/>
    <property type="project" value="InterPro"/>
</dbReference>
<dbReference type="GO" id="GO:0006334">
    <property type="term" value="P:nucleosome assembly"/>
    <property type="evidence" value="ECO:0007669"/>
    <property type="project" value="InterPro"/>
</dbReference>
<comment type="similarity">
    <text evidence="1 2">Belongs to the nucleosome assembly protein (NAP) family.</text>
</comment>
<evidence type="ECO:0000256" key="1">
    <source>
        <dbReference type="ARBA" id="ARBA00009947"/>
    </source>
</evidence>
<proteinExistence type="inferred from homology"/>
<dbReference type="InterPro" id="IPR037231">
    <property type="entry name" value="NAP-like_sf"/>
</dbReference>
<sequence>SKEQSELDQDLDDVEEVEEEETGEETKIKARQLTVQMMQNPQILAALQERLDGLVETPTGYIESLPRVVKRRVNALKNLQVKCAQIEAKFYEEVHDLERKYAELKEKAKIEDEKKDEEKEDPKGIPEFWLTVFKNVDLLSDMVQEHDEPILKHLKDIKVKFSDAGQPMSFVLEFHFEPNEYFTNEVLTKTYRMRSEPDDSDPFSFDGPEIMVRTVTKTVSNDSFFNFFAPPEVPESGDLDDDAEAILAADFEIGHFLRERIIPRSVLYFTGEAIEDDDDDYDEEGEEADEGYQLFEEVKSCSKLFQRWLQ</sequence>
<feature type="coiled-coil region" evidence="3">
    <location>
        <begin position="87"/>
        <end position="121"/>
    </location>
</feature>
<evidence type="ECO:0000256" key="2">
    <source>
        <dbReference type="RuleBase" id="RU003876"/>
    </source>
</evidence>
<dbReference type="InterPro" id="IPR002164">
    <property type="entry name" value="NAP_family"/>
</dbReference>
<dbReference type="SUPFAM" id="SSF143113">
    <property type="entry name" value="NAP-like"/>
    <property type="match status" value="1"/>
</dbReference>
<dbReference type="OMA" id="VSPITWK"/>
<accession>A0A2K6UZB0</accession>
<keyword evidence="6" id="KW-1185">Reference proteome</keyword>
<dbReference type="Ensembl" id="ENSSBOT00000054188.1">
    <property type="protein sequence ID" value="ENSSBOP00000037250.1"/>
    <property type="gene ID" value="ENSSBOG00000034714.1"/>
</dbReference>
<feature type="region of interest" description="Disordered" evidence="4">
    <location>
        <begin position="1"/>
        <end position="28"/>
    </location>
</feature>
<dbReference type="GeneTree" id="ENSGT00940000153362"/>
<protein>
    <recommendedName>
        <fullName evidence="7">Nucleosome assembly protein 1 like 1</fullName>
    </recommendedName>
</protein>
<dbReference type="Gene3D" id="3.30.1120.90">
    <property type="entry name" value="Nucleosome assembly protein"/>
    <property type="match status" value="2"/>
</dbReference>
<organism evidence="5 6">
    <name type="scientific">Saimiri boliviensis boliviensis</name>
    <name type="common">Bolivian squirrel monkey</name>
    <dbReference type="NCBI Taxonomy" id="39432"/>
    <lineage>
        <taxon>Eukaryota</taxon>
        <taxon>Metazoa</taxon>
        <taxon>Chordata</taxon>
        <taxon>Craniata</taxon>
        <taxon>Vertebrata</taxon>
        <taxon>Euteleostomi</taxon>
        <taxon>Mammalia</taxon>
        <taxon>Eutheria</taxon>
        <taxon>Euarchontoglires</taxon>
        <taxon>Primates</taxon>
        <taxon>Haplorrhini</taxon>
        <taxon>Platyrrhini</taxon>
        <taxon>Cebidae</taxon>
        <taxon>Saimiriinae</taxon>
        <taxon>Saimiri</taxon>
    </lineage>
</organism>
<reference evidence="5" key="1">
    <citation type="submission" date="2025-08" db="UniProtKB">
        <authorList>
            <consortium name="Ensembl"/>
        </authorList>
    </citation>
    <scope>IDENTIFICATION</scope>
</reference>
<evidence type="ECO:0000256" key="3">
    <source>
        <dbReference type="SAM" id="Coils"/>
    </source>
</evidence>
<evidence type="ECO:0000313" key="6">
    <source>
        <dbReference type="Proteomes" id="UP000233220"/>
    </source>
</evidence>
<dbReference type="FunFam" id="1.20.5.1500:FF:000001">
    <property type="entry name" value="Nucleosome assembly protein 1-like 1"/>
    <property type="match status" value="1"/>
</dbReference>
<dbReference type="Gene3D" id="1.20.5.1500">
    <property type="match status" value="1"/>
</dbReference>
<dbReference type="Proteomes" id="UP000233220">
    <property type="component" value="Unplaced"/>
</dbReference>
<reference evidence="5" key="2">
    <citation type="submission" date="2025-09" db="UniProtKB">
        <authorList>
            <consortium name="Ensembl"/>
        </authorList>
    </citation>
    <scope>IDENTIFICATION</scope>
</reference>
<evidence type="ECO:0000313" key="5">
    <source>
        <dbReference type="Ensembl" id="ENSSBOP00000037250.1"/>
    </source>
</evidence>